<dbReference type="Proteomes" id="UP000184073">
    <property type="component" value="Unassembled WGS sequence"/>
</dbReference>
<dbReference type="GeneID" id="63732377"/>
<dbReference type="RefSeq" id="XP_040664582.1">
    <property type="nucleotide sequence ID" value="XM_040816866.1"/>
</dbReference>
<name>A0A1L9PBB7_ASPVE</name>
<evidence type="ECO:0000259" key="2">
    <source>
        <dbReference type="Pfam" id="PF24476"/>
    </source>
</evidence>
<evidence type="ECO:0000313" key="3">
    <source>
        <dbReference type="EMBL" id="OJI98819.1"/>
    </source>
</evidence>
<gene>
    <name evidence="3" type="ORF">ASPVEDRAFT_80450</name>
</gene>
<feature type="region of interest" description="Disordered" evidence="1">
    <location>
        <begin position="280"/>
        <end position="308"/>
    </location>
</feature>
<evidence type="ECO:0000313" key="4">
    <source>
        <dbReference type="Proteomes" id="UP000184073"/>
    </source>
</evidence>
<evidence type="ECO:0000256" key="1">
    <source>
        <dbReference type="SAM" id="MobiDB-lite"/>
    </source>
</evidence>
<dbReference type="InterPro" id="IPR056002">
    <property type="entry name" value="DUF7580"/>
</dbReference>
<dbReference type="AlphaFoldDB" id="A0A1L9PBB7"/>
<dbReference type="STRING" id="1036611.A0A1L9PBB7"/>
<reference evidence="4" key="1">
    <citation type="journal article" date="2017" name="Genome Biol.">
        <title>Comparative genomics reveals high biological diversity and specific adaptations in the industrially and medically important fungal genus Aspergillus.</title>
        <authorList>
            <person name="de Vries R.P."/>
            <person name="Riley R."/>
            <person name="Wiebenga A."/>
            <person name="Aguilar-Osorio G."/>
            <person name="Amillis S."/>
            <person name="Uchima C.A."/>
            <person name="Anderluh G."/>
            <person name="Asadollahi M."/>
            <person name="Askin M."/>
            <person name="Barry K."/>
            <person name="Battaglia E."/>
            <person name="Bayram O."/>
            <person name="Benocci T."/>
            <person name="Braus-Stromeyer S.A."/>
            <person name="Caldana C."/>
            <person name="Canovas D."/>
            <person name="Cerqueira G.C."/>
            <person name="Chen F."/>
            <person name="Chen W."/>
            <person name="Choi C."/>
            <person name="Clum A."/>
            <person name="Dos Santos R.A."/>
            <person name="Damasio A.R."/>
            <person name="Diallinas G."/>
            <person name="Emri T."/>
            <person name="Fekete E."/>
            <person name="Flipphi M."/>
            <person name="Freyberg S."/>
            <person name="Gallo A."/>
            <person name="Gournas C."/>
            <person name="Habgood R."/>
            <person name="Hainaut M."/>
            <person name="Harispe M.L."/>
            <person name="Henrissat B."/>
            <person name="Hilden K.S."/>
            <person name="Hope R."/>
            <person name="Hossain A."/>
            <person name="Karabika E."/>
            <person name="Karaffa L."/>
            <person name="Karanyi Z."/>
            <person name="Krasevec N."/>
            <person name="Kuo A."/>
            <person name="Kusch H."/>
            <person name="LaButti K."/>
            <person name="Lagendijk E.L."/>
            <person name="Lapidus A."/>
            <person name="Levasseur A."/>
            <person name="Lindquist E."/>
            <person name="Lipzen A."/>
            <person name="Logrieco A.F."/>
            <person name="MacCabe A."/>
            <person name="Maekelae M.R."/>
            <person name="Malavazi I."/>
            <person name="Melin P."/>
            <person name="Meyer V."/>
            <person name="Mielnichuk N."/>
            <person name="Miskei M."/>
            <person name="Molnar A.P."/>
            <person name="Mule G."/>
            <person name="Ngan C.Y."/>
            <person name="Orejas M."/>
            <person name="Orosz E."/>
            <person name="Ouedraogo J.P."/>
            <person name="Overkamp K.M."/>
            <person name="Park H.-S."/>
            <person name="Perrone G."/>
            <person name="Piumi F."/>
            <person name="Punt P.J."/>
            <person name="Ram A.F."/>
            <person name="Ramon A."/>
            <person name="Rauscher S."/>
            <person name="Record E."/>
            <person name="Riano-Pachon D.M."/>
            <person name="Robert V."/>
            <person name="Roehrig J."/>
            <person name="Ruller R."/>
            <person name="Salamov A."/>
            <person name="Salih N.S."/>
            <person name="Samson R.A."/>
            <person name="Sandor E."/>
            <person name="Sanguinetti M."/>
            <person name="Schuetze T."/>
            <person name="Sepcic K."/>
            <person name="Shelest E."/>
            <person name="Sherlock G."/>
            <person name="Sophianopoulou V."/>
            <person name="Squina F.M."/>
            <person name="Sun H."/>
            <person name="Susca A."/>
            <person name="Todd R.B."/>
            <person name="Tsang A."/>
            <person name="Unkles S.E."/>
            <person name="van de Wiele N."/>
            <person name="van Rossen-Uffink D."/>
            <person name="Oliveira J.V."/>
            <person name="Vesth T.C."/>
            <person name="Visser J."/>
            <person name="Yu J.-H."/>
            <person name="Zhou M."/>
            <person name="Andersen M.R."/>
            <person name="Archer D.B."/>
            <person name="Baker S.E."/>
            <person name="Benoit I."/>
            <person name="Brakhage A.A."/>
            <person name="Braus G.H."/>
            <person name="Fischer R."/>
            <person name="Frisvad J.C."/>
            <person name="Goldman G.H."/>
            <person name="Houbraken J."/>
            <person name="Oakley B."/>
            <person name="Pocsi I."/>
            <person name="Scazzocchio C."/>
            <person name="Seiboth B."/>
            <person name="vanKuyk P.A."/>
            <person name="Wortman J."/>
            <person name="Dyer P.S."/>
            <person name="Grigoriev I.V."/>
        </authorList>
    </citation>
    <scope>NUCLEOTIDE SEQUENCE [LARGE SCALE GENOMIC DNA]</scope>
    <source>
        <strain evidence="4">CBS 583.65</strain>
    </source>
</reference>
<dbReference type="Pfam" id="PF24476">
    <property type="entry name" value="DUF7580"/>
    <property type="match status" value="1"/>
</dbReference>
<dbReference type="VEuPathDB" id="FungiDB:ASPVEDRAFT_80450"/>
<keyword evidence="4" id="KW-1185">Reference proteome</keyword>
<dbReference type="PANTHER" id="PTHR35186">
    <property type="entry name" value="ANK_REP_REGION DOMAIN-CONTAINING PROTEIN"/>
    <property type="match status" value="1"/>
</dbReference>
<dbReference type="OrthoDB" id="3565018at2759"/>
<organism evidence="3 4">
    <name type="scientific">Aspergillus versicolor CBS 583.65</name>
    <dbReference type="NCBI Taxonomy" id="1036611"/>
    <lineage>
        <taxon>Eukaryota</taxon>
        <taxon>Fungi</taxon>
        <taxon>Dikarya</taxon>
        <taxon>Ascomycota</taxon>
        <taxon>Pezizomycotina</taxon>
        <taxon>Eurotiomycetes</taxon>
        <taxon>Eurotiomycetidae</taxon>
        <taxon>Eurotiales</taxon>
        <taxon>Aspergillaceae</taxon>
        <taxon>Aspergillus</taxon>
        <taxon>Aspergillus subgen. Nidulantes</taxon>
    </lineage>
</organism>
<proteinExistence type="predicted"/>
<feature type="domain" description="DUF7580" evidence="2">
    <location>
        <begin position="198"/>
        <end position="552"/>
    </location>
</feature>
<dbReference type="EMBL" id="KV878126">
    <property type="protein sequence ID" value="OJI98819.1"/>
    <property type="molecule type" value="Genomic_DNA"/>
</dbReference>
<dbReference type="PANTHER" id="PTHR35186:SF4">
    <property type="entry name" value="PRION-INHIBITION AND PROPAGATION HELO DOMAIN-CONTAINING PROTEIN"/>
    <property type="match status" value="1"/>
</dbReference>
<sequence length="556" mass="62999">MSGLEVAGVVLGAIPITVVLIEQYRARQIRIDFRKKEPFVLRLIHSLKFQHYLLLNDIKLTLKGAGVEVDESIIQSNPSLFGDAAVAEAVRDYLGPDCSIYFEAVEGCHMVLTRIFGSIKGLEEVSDLKSLVTTYRQSPLPKKIRFRIGRDEISRQIQELETATTTLQRISESMTAQRVQVTLPSSSRQTARLTSSLNTVRDYARRLYCAVSAAYPSKCHSYHEARLFLYSRSNLMERRATNKLDDFEFTVLFSTDTPTTDPADSYKADITVKDPDNCIQEQSQQNHPQKRVVIRPPTPPRSVGPPRTAMDDLCKSIRRARDGGIVLDLQLSDPICLMYYHLHDANLFNRMHLTVNPDGFVSLKQLLEDERGVPWLPNHKRSLSFTAVSSLLQLVTTPWLRLPLTSSTVRFSRNSVKASTIDFSLVPEAFVEKRFLSSTGLAAAHETSNVRQYMLELGILLLEIEHWRTIEDYENELLKKRLPMPPDRYGLARSWVDSTWSTCHLLPSQVDAISRCLECTFATSGATPSWDDAVLRKSIAELVLKPLRETCPPQFR</sequence>
<protein>
    <recommendedName>
        <fullName evidence="2">DUF7580 domain-containing protein</fullName>
    </recommendedName>
</protein>
<accession>A0A1L9PBB7</accession>